<keyword evidence="3" id="KW-1185">Reference proteome</keyword>
<evidence type="ECO:0000313" key="2">
    <source>
        <dbReference type="EMBL" id="CAH3176906.1"/>
    </source>
</evidence>
<comment type="caution">
    <text evidence="2">The sequence shown here is derived from an EMBL/GenBank/DDBJ whole genome shotgun (WGS) entry which is preliminary data.</text>
</comment>
<evidence type="ECO:0000256" key="1">
    <source>
        <dbReference type="SAM" id="MobiDB-lite"/>
    </source>
</evidence>
<feature type="region of interest" description="Disordered" evidence="1">
    <location>
        <begin position="136"/>
        <end position="164"/>
    </location>
</feature>
<feature type="compositionally biased region" description="Basic residues" evidence="1">
    <location>
        <begin position="138"/>
        <end position="147"/>
    </location>
</feature>
<sequence>LEHHPPTLGFPLLLILGYPPRPIYQQRPRSSLNLQCFFRLKWLLVPARWVGPETERIPQPVPDPNNRGHFRTPDDYLPRKCLKDLYEEHPVSIINDGNTIKSFCFQKTMLMRSMLLHTLIILKLLISEKTLDQEKLKKERGKRRKGNTRTSNGTLLFRVARSKS</sequence>
<accession>A0ABN8RC79</accession>
<reference evidence="2 3" key="1">
    <citation type="submission" date="2022-05" db="EMBL/GenBank/DDBJ databases">
        <authorList>
            <consortium name="Genoscope - CEA"/>
            <person name="William W."/>
        </authorList>
    </citation>
    <scope>NUCLEOTIDE SEQUENCE [LARGE SCALE GENOMIC DNA]</scope>
</reference>
<dbReference type="EMBL" id="CALNXK010000218">
    <property type="protein sequence ID" value="CAH3176906.1"/>
    <property type="molecule type" value="Genomic_DNA"/>
</dbReference>
<name>A0ABN8RC79_9CNID</name>
<proteinExistence type="predicted"/>
<dbReference type="Proteomes" id="UP001159405">
    <property type="component" value="Unassembled WGS sequence"/>
</dbReference>
<evidence type="ECO:0000313" key="3">
    <source>
        <dbReference type="Proteomes" id="UP001159405"/>
    </source>
</evidence>
<protein>
    <submittedName>
        <fullName evidence="2">Uncharacterized protein</fullName>
    </submittedName>
</protein>
<organism evidence="2 3">
    <name type="scientific">Porites lobata</name>
    <dbReference type="NCBI Taxonomy" id="104759"/>
    <lineage>
        <taxon>Eukaryota</taxon>
        <taxon>Metazoa</taxon>
        <taxon>Cnidaria</taxon>
        <taxon>Anthozoa</taxon>
        <taxon>Hexacorallia</taxon>
        <taxon>Scleractinia</taxon>
        <taxon>Fungiina</taxon>
        <taxon>Poritidae</taxon>
        <taxon>Porites</taxon>
    </lineage>
</organism>
<feature type="non-terminal residue" evidence="2">
    <location>
        <position position="1"/>
    </location>
</feature>
<gene>
    <name evidence="2" type="ORF">PLOB_00018542</name>
</gene>